<sequence length="104" mass="12231">MIKLNDFRETIRSAGNLYINIYPVIEYPQKIKVLKKPYEENYSPGKWKKRIGDLVYFYGNATKDSFDNTIDIENGPFGMIFRKYILDLLSENLSPLCQIKDLRS</sequence>
<reference evidence="1" key="1">
    <citation type="journal article" date="2020" name="mSystems">
        <title>Genome- and Community-Level Interaction Insights into Carbon Utilization and Element Cycling Functions of Hydrothermarchaeota in Hydrothermal Sediment.</title>
        <authorList>
            <person name="Zhou Z."/>
            <person name="Liu Y."/>
            <person name="Xu W."/>
            <person name="Pan J."/>
            <person name="Luo Z.H."/>
            <person name="Li M."/>
        </authorList>
    </citation>
    <scope>NUCLEOTIDE SEQUENCE [LARGE SCALE GENOMIC DNA]</scope>
    <source>
        <strain evidence="1">HyVt-45</strain>
    </source>
</reference>
<gene>
    <name evidence="1" type="ORF">ENJ03_01830</name>
</gene>
<accession>A0A7V1I3V1</accession>
<dbReference type="AlphaFoldDB" id="A0A7V1I3V1"/>
<protein>
    <submittedName>
        <fullName evidence="1">Uncharacterized protein</fullName>
    </submittedName>
</protein>
<dbReference type="Proteomes" id="UP000886268">
    <property type="component" value="Unassembled WGS sequence"/>
</dbReference>
<organism evidence="1">
    <name type="scientific">Desulfofervidus auxilii</name>
    <dbReference type="NCBI Taxonomy" id="1621989"/>
    <lineage>
        <taxon>Bacteria</taxon>
        <taxon>Pseudomonadati</taxon>
        <taxon>Thermodesulfobacteriota</taxon>
        <taxon>Candidatus Desulfofervidia</taxon>
        <taxon>Candidatus Desulfofervidales</taxon>
        <taxon>Candidatus Desulfofervidaceae</taxon>
        <taxon>Candidatus Desulfofervidus</taxon>
    </lineage>
</organism>
<comment type="caution">
    <text evidence="1">The sequence shown here is derived from an EMBL/GenBank/DDBJ whole genome shotgun (WGS) entry which is preliminary data.</text>
</comment>
<feature type="non-terminal residue" evidence="1">
    <location>
        <position position="104"/>
    </location>
</feature>
<evidence type="ECO:0000313" key="1">
    <source>
        <dbReference type="EMBL" id="HEB73945.1"/>
    </source>
</evidence>
<proteinExistence type="predicted"/>
<name>A0A7V1I3V1_DESA2</name>
<dbReference type="EMBL" id="DRKW01000102">
    <property type="protein sequence ID" value="HEB73945.1"/>
    <property type="molecule type" value="Genomic_DNA"/>
</dbReference>